<comment type="caution">
    <text evidence="1">The sequence shown here is derived from an EMBL/GenBank/DDBJ whole genome shotgun (WGS) entry which is preliminary data.</text>
</comment>
<proteinExistence type="predicted"/>
<name>A0A7W8AL81_9HYPH</name>
<dbReference type="Proteomes" id="UP000531231">
    <property type="component" value="Unassembled WGS sequence"/>
</dbReference>
<organism evidence="1 2">
    <name type="scientific">Pseudochrobactrum saccharolyticum</name>
    <dbReference type="NCBI Taxonomy" id="354352"/>
    <lineage>
        <taxon>Bacteria</taxon>
        <taxon>Pseudomonadati</taxon>
        <taxon>Pseudomonadota</taxon>
        <taxon>Alphaproteobacteria</taxon>
        <taxon>Hyphomicrobiales</taxon>
        <taxon>Brucellaceae</taxon>
        <taxon>Pseudochrobactrum</taxon>
    </lineage>
</organism>
<dbReference type="EMBL" id="JACHIL010000006">
    <property type="protein sequence ID" value="MBB5092419.1"/>
    <property type="molecule type" value="Genomic_DNA"/>
</dbReference>
<dbReference type="AlphaFoldDB" id="A0A7W8AL81"/>
<accession>A0A7W8AL81</accession>
<reference evidence="1 2" key="1">
    <citation type="submission" date="2020-08" db="EMBL/GenBank/DDBJ databases">
        <title>Genomic Encyclopedia of Type Strains, Phase IV (KMG-IV): sequencing the most valuable type-strain genomes for metagenomic binning, comparative biology and taxonomic classification.</title>
        <authorList>
            <person name="Goeker M."/>
        </authorList>
    </citation>
    <scope>NUCLEOTIDE SEQUENCE [LARGE SCALE GENOMIC DNA]</scope>
    <source>
        <strain evidence="1 2">DSM 25620</strain>
    </source>
</reference>
<evidence type="ECO:0000313" key="1">
    <source>
        <dbReference type="EMBL" id="MBB5092419.1"/>
    </source>
</evidence>
<evidence type="ECO:0000313" key="2">
    <source>
        <dbReference type="Proteomes" id="UP000531231"/>
    </source>
</evidence>
<keyword evidence="2" id="KW-1185">Reference proteome</keyword>
<gene>
    <name evidence="1" type="ORF">HNQ68_002976</name>
</gene>
<protein>
    <submittedName>
        <fullName evidence="1">Uncharacterized protein</fullName>
    </submittedName>
</protein>
<dbReference type="RefSeq" id="WP_022711293.1">
    <property type="nucleotide sequence ID" value="NZ_JACHIL010000006.1"/>
</dbReference>
<sequence>MTSSTKAQLNEILADMSLTNLDKSAAILKLQEDARDLQRAATEGGMDPDDGLNKDLREIELALETLGVSSDETGAATL</sequence>